<dbReference type="GO" id="GO:0005634">
    <property type="term" value="C:nucleus"/>
    <property type="evidence" value="ECO:0000318"/>
    <property type="project" value="GO_Central"/>
</dbReference>
<name>A0A1D8PT88_CANAL</name>
<evidence type="ECO:0000256" key="4">
    <source>
        <dbReference type="ARBA" id="ARBA00022741"/>
    </source>
</evidence>
<dbReference type="FunFam" id="3.40.850.10:FF:000246">
    <property type="entry name" value="Kinesin-like protein"/>
    <property type="match status" value="1"/>
</dbReference>
<dbReference type="EMBL" id="CP017630">
    <property type="protein sequence ID" value="AOW31353.1"/>
    <property type="molecule type" value="Genomic_DNA"/>
</dbReference>
<dbReference type="GO" id="GO:0090307">
    <property type="term" value="P:mitotic spindle assembly"/>
    <property type="evidence" value="ECO:0000318"/>
    <property type="project" value="GO_Central"/>
</dbReference>
<protein>
    <recommendedName>
        <fullName evidence="10">Kinesin-like protein</fullName>
    </recommendedName>
</protein>
<dbReference type="GO" id="GO:0008017">
    <property type="term" value="F:microtubule binding"/>
    <property type="evidence" value="ECO:0007669"/>
    <property type="project" value="InterPro"/>
</dbReference>
<evidence type="ECO:0000259" key="13">
    <source>
        <dbReference type="PROSITE" id="PS50067"/>
    </source>
</evidence>
<evidence type="ECO:0000256" key="1">
    <source>
        <dbReference type="ARBA" id="ARBA00004245"/>
    </source>
</evidence>
<dbReference type="GO" id="GO:0007018">
    <property type="term" value="P:microtubule-based movement"/>
    <property type="evidence" value="ECO:0007669"/>
    <property type="project" value="InterPro"/>
</dbReference>
<sequence>MSNIQVVVRCRGRNSQEIAAKSPIVVELTNDNYSITEPYITINQGYTRATATTTTNNTTTTNSNNTAGATPNTSASSLDTNSKRTYKFDQIYGSQADQNLIYSQIAHPLLLDFLRGINVTVLAYGQTGTGKTYTMSGMDNNNKLDENSDIAGIIPRLLGELFQNLSSNATSKNDYMVKISYLEIYNEELIDLLSNNNSNNRKLRIHEKTNANKVKSIGIQNLTEYTINNYNQGIKYLKMGLQKKKTSSTNLNETSSRSHTIFSVQLYQKISSSSSSSSENDNEESVYRISKMNLVDLAGSENISRSGSIVKEAGGINQSLLTLGRVINSLNEKKLSHIPYRESKLTHILQDSLGGNTKTTLIATISPAQVNLSETCSTLDYASKAKNIKNAPMIGHDSEIIMKKTLVKNLAQELTLLNMDLIATRNKNGVYLDPENYDQLIQENESLKTGAKEDRLKLESLQAKIETLEFTKLEAKEEIDNLKQQLQSYQSKLQILETKYHKAVGLNQTNQETICELNNKLKQAFEKSSSSAELLVNLLSNHLHTSIGLVNESRNLQQDNKSVDQLTNFQLEFTKNLDEYKQQLETNLQNYQSQVGNIVNEDLTNYISTFQKNFDNLLTFQQEFYNKTFEVIQDFKIINEKLSGFLKDDYLHNIETNLNSQLGNILGENLPILVDNFKKIMTKELKTTMNNVMDKYKTVSNEEISKERENVLKMENSWNSQINCLLPKLETDLNNNNKFHHDCQTNLQKFINNNDICERINKFQQDNNSQLDKINPFDLKPKLTSSINGITNDIQQYHNQMNNNLTKINQELTQIQQFDANTMKISPIKESSRIPITTANMPNNQFKPIKLHRSNTACGGGGATGKSPSPTRIPTLQRSKSNVPEDTSPQDSTTTNNNKKRKILQTMDNLL</sequence>
<dbReference type="Gene3D" id="3.40.850.10">
    <property type="entry name" value="Kinesin motor domain"/>
    <property type="match status" value="1"/>
</dbReference>
<dbReference type="GO" id="GO:0008574">
    <property type="term" value="F:plus-end-directed microtubule motor activity"/>
    <property type="evidence" value="ECO:0000318"/>
    <property type="project" value="GO_Central"/>
</dbReference>
<dbReference type="PANTHER" id="PTHR47970:SF12">
    <property type="entry name" value="KINESIN FAMILY MEMBER 11"/>
    <property type="match status" value="1"/>
</dbReference>
<keyword evidence="2" id="KW-0963">Cytoplasm</keyword>
<dbReference type="GO" id="GO:0005816">
    <property type="term" value="C:spindle pole body"/>
    <property type="evidence" value="ECO:0000314"/>
    <property type="project" value="CGD"/>
</dbReference>
<feature type="coiled-coil region" evidence="11">
    <location>
        <begin position="451"/>
        <end position="499"/>
    </location>
</feature>
<dbReference type="CGD" id="CAL0000181692">
    <property type="gene designation" value="KIP1"/>
</dbReference>
<accession>A0A1D8PT88</accession>
<organism evidence="15 16">
    <name type="scientific">Candida albicans (strain SC5314 / ATCC MYA-2876)</name>
    <name type="common">Yeast</name>
    <dbReference type="NCBI Taxonomy" id="237561"/>
    <lineage>
        <taxon>Eukaryota</taxon>
        <taxon>Fungi</taxon>
        <taxon>Dikarya</taxon>
        <taxon>Ascomycota</taxon>
        <taxon>Saccharomycotina</taxon>
        <taxon>Pichiomycetes</taxon>
        <taxon>Debaryomycetaceae</taxon>
        <taxon>Candida/Lodderomyces clade</taxon>
        <taxon>Candida</taxon>
    </lineage>
</organism>
<dbReference type="InterPro" id="IPR047241">
    <property type="entry name" value="KIF11-like_kin_motor_dom"/>
</dbReference>
<evidence type="ECO:0000256" key="5">
    <source>
        <dbReference type="ARBA" id="ARBA00022840"/>
    </source>
</evidence>
<dbReference type="InterPro" id="IPR027417">
    <property type="entry name" value="P-loop_NTPase"/>
</dbReference>
<evidence type="ECO:0000256" key="9">
    <source>
        <dbReference type="PROSITE-ProRule" id="PRU00283"/>
    </source>
</evidence>
<reference evidence="15 16" key="2">
    <citation type="journal article" date="2007" name="Genome Biol.">
        <title>Assembly of the Candida albicans genome into sixteen supercontigs aligned on the eight chromosomes.</title>
        <authorList>
            <person name="van het Hoog M."/>
            <person name="Rast T.J."/>
            <person name="Martchenko M."/>
            <person name="Grindle S."/>
            <person name="Dignard D."/>
            <person name="Hogues H."/>
            <person name="Cuomo C."/>
            <person name="Berriman M."/>
            <person name="Scherer S."/>
            <person name="Magee B.B."/>
            <person name="Whiteway M."/>
            <person name="Chibana H."/>
            <person name="Nantel A."/>
            <person name="Magee P.T."/>
        </authorList>
    </citation>
    <scope>GENOME REANNOTATION</scope>
    <source>
        <strain evidence="16">SC5314 / ATCC MYA-2876</strain>
    </source>
</reference>
<dbReference type="PANTHER" id="PTHR47970">
    <property type="entry name" value="KINESIN-LIKE PROTEIN KIF11"/>
    <property type="match status" value="1"/>
</dbReference>
<dbReference type="Proteomes" id="UP000000559">
    <property type="component" value="Chromosome R"/>
</dbReference>
<evidence type="ECO:0000256" key="2">
    <source>
        <dbReference type="ARBA" id="ARBA00022490"/>
    </source>
</evidence>
<dbReference type="AlphaFoldDB" id="A0A1D8PT88"/>
<proteinExistence type="inferred from homology"/>
<feature type="compositionally biased region" description="Low complexity" evidence="12">
    <location>
        <begin position="53"/>
        <end position="77"/>
    </location>
</feature>
<gene>
    <name evidence="14 15" type="primary">KIP1</name>
    <name evidence="15" type="ordered locus">CAALFM_CR06540WA</name>
    <name evidence="14" type="ordered locus">orf19.8331</name>
</gene>
<keyword evidence="3 10" id="KW-0493">Microtubule</keyword>
<reference evidence="15 16" key="1">
    <citation type="journal article" date="2004" name="Proc. Natl. Acad. Sci. U.S.A.">
        <title>The diploid genome sequence of Candida albicans.</title>
        <authorList>
            <person name="Jones T."/>
            <person name="Federspiel N.A."/>
            <person name="Chibana H."/>
            <person name="Dungan J."/>
            <person name="Kalman S."/>
            <person name="Magee B.B."/>
            <person name="Newport G."/>
            <person name="Thorstenson Y.R."/>
            <person name="Agabian N."/>
            <person name="Magee P.T."/>
            <person name="Davis R.W."/>
            <person name="Scherer S."/>
        </authorList>
    </citation>
    <scope>NUCLEOTIDE SEQUENCE [LARGE SCALE GENOMIC DNA]</scope>
    <source>
        <strain evidence="16">SC5314 / ATCC MYA-2876</strain>
    </source>
</reference>
<keyword evidence="5 9" id="KW-0067">ATP-binding</keyword>
<reference evidence="15 16" key="3">
    <citation type="journal article" date="2013" name="Genome Biol.">
        <title>Assembly of a phased diploid Candida albicans genome facilitates allele-specific measurements and provides a simple model for repeat and indel structure.</title>
        <authorList>
            <person name="Muzzey D."/>
            <person name="Schwartz K."/>
            <person name="Weissman J.S."/>
            <person name="Sherlock G."/>
        </authorList>
    </citation>
    <scope>NUCLEOTIDE SEQUENCE [LARGE SCALE GENOMIC DNA]</scope>
    <source>
        <strain evidence="16">SC5314 / ATCC MYA-2876</strain>
    </source>
</reference>
<dbReference type="eggNOG" id="KOG0243">
    <property type="taxonomic scope" value="Eukaryota"/>
</dbReference>
<dbReference type="GO" id="GO:0072686">
    <property type="term" value="C:mitotic spindle"/>
    <property type="evidence" value="ECO:0000318"/>
    <property type="project" value="GO_Central"/>
</dbReference>
<dbReference type="GO" id="GO:0005524">
    <property type="term" value="F:ATP binding"/>
    <property type="evidence" value="ECO:0007669"/>
    <property type="project" value="UniProtKB-UniRule"/>
</dbReference>
<evidence type="ECO:0000256" key="7">
    <source>
        <dbReference type="ARBA" id="ARBA00023212"/>
    </source>
</evidence>
<dbReference type="GO" id="GO:0051231">
    <property type="term" value="P:spindle elongation"/>
    <property type="evidence" value="ECO:0000318"/>
    <property type="project" value="GO_Central"/>
</dbReference>
<dbReference type="PROSITE" id="PS50067">
    <property type="entry name" value="KINESIN_MOTOR_2"/>
    <property type="match status" value="1"/>
</dbReference>
<dbReference type="VEuPathDB" id="FungiDB:CR_06540W_A"/>
<keyword evidence="7" id="KW-0206">Cytoskeleton</keyword>
<evidence type="ECO:0000313" key="15">
    <source>
        <dbReference type="EMBL" id="AOW31353.1"/>
    </source>
</evidence>
<dbReference type="InterPro" id="IPR019821">
    <property type="entry name" value="Kinesin_motor_CS"/>
</dbReference>
<dbReference type="GeneID" id="3645261"/>
<feature type="coiled-coil region" evidence="11">
    <location>
        <begin position="574"/>
        <end position="601"/>
    </location>
</feature>
<dbReference type="GO" id="GO:1990498">
    <property type="term" value="C:mitotic spindle microtubule"/>
    <property type="evidence" value="ECO:0000314"/>
    <property type="project" value="CGD"/>
</dbReference>
<dbReference type="RefSeq" id="XP_713072.2">
    <property type="nucleotide sequence ID" value="XM_707979.2"/>
</dbReference>
<feature type="compositionally biased region" description="Polar residues" evidence="12">
    <location>
        <begin position="866"/>
        <end position="897"/>
    </location>
</feature>
<comment type="similarity">
    <text evidence="8">Belongs to the TRAFAC class myosin-kinesin ATPase superfamily. Kinesin family. KIN-5/BimC subfamily.</text>
</comment>
<dbReference type="InParanoid" id="A0A1D8PT88"/>
<dbReference type="InterPro" id="IPR036961">
    <property type="entry name" value="Kinesin_motor_dom_sf"/>
</dbReference>
<comment type="subcellular location">
    <subcellularLocation>
        <location evidence="1">Cytoplasm</location>
        <location evidence="1">Cytoskeleton</location>
    </subcellularLocation>
</comment>
<dbReference type="SMR" id="A0A1D8PT88"/>
<evidence type="ECO:0000256" key="8">
    <source>
        <dbReference type="ARBA" id="ARBA00034704"/>
    </source>
</evidence>
<dbReference type="KEGG" id="cal:CAALFM_CR06540WA"/>
<evidence type="ECO:0000313" key="16">
    <source>
        <dbReference type="Proteomes" id="UP000000559"/>
    </source>
</evidence>
<dbReference type="FunCoup" id="A0A1D8PT88">
    <property type="interactions" value="114"/>
</dbReference>
<feature type="region of interest" description="Disordered" evidence="12">
    <location>
        <begin position="53"/>
        <end position="80"/>
    </location>
</feature>
<evidence type="ECO:0000256" key="3">
    <source>
        <dbReference type="ARBA" id="ARBA00022701"/>
    </source>
</evidence>
<keyword evidence="11" id="KW-0175">Coiled coil</keyword>
<keyword evidence="6 9" id="KW-0505">Motor protein</keyword>
<evidence type="ECO:0000256" key="10">
    <source>
        <dbReference type="RuleBase" id="RU000394"/>
    </source>
</evidence>
<dbReference type="SMART" id="SM00129">
    <property type="entry name" value="KISc"/>
    <property type="match status" value="1"/>
</dbReference>
<dbReference type="GO" id="GO:0003777">
    <property type="term" value="F:microtubule motor activity"/>
    <property type="evidence" value="ECO:0000314"/>
    <property type="project" value="CGD"/>
</dbReference>
<dbReference type="InterPro" id="IPR047149">
    <property type="entry name" value="KIF11-like"/>
</dbReference>
<keyword evidence="4 9" id="KW-0547">Nucleotide-binding</keyword>
<feature type="region of interest" description="Disordered" evidence="12">
    <location>
        <begin position="851"/>
        <end position="911"/>
    </location>
</feature>
<dbReference type="PRINTS" id="PR00380">
    <property type="entry name" value="KINESINHEAVY"/>
</dbReference>
<evidence type="ECO:0000256" key="6">
    <source>
        <dbReference type="ARBA" id="ARBA00023175"/>
    </source>
</evidence>
<evidence type="ECO:0000256" key="11">
    <source>
        <dbReference type="SAM" id="Coils"/>
    </source>
</evidence>
<dbReference type="GO" id="GO:0007052">
    <property type="term" value="P:mitotic spindle organization"/>
    <property type="evidence" value="ECO:0000315"/>
    <property type="project" value="CGD"/>
</dbReference>
<keyword evidence="16" id="KW-1185">Reference proteome</keyword>
<dbReference type="OrthoDB" id="3176171at2759"/>
<dbReference type="GO" id="GO:0000073">
    <property type="term" value="P:initial mitotic spindle pole body separation"/>
    <property type="evidence" value="ECO:0000318"/>
    <property type="project" value="GO_Central"/>
</dbReference>
<dbReference type="Pfam" id="PF00225">
    <property type="entry name" value="Kinesin"/>
    <property type="match status" value="1"/>
</dbReference>
<dbReference type="PROSITE" id="PS00411">
    <property type="entry name" value="KINESIN_MOTOR_1"/>
    <property type="match status" value="1"/>
</dbReference>
<dbReference type="CDD" id="cd01364">
    <property type="entry name" value="KISc_BimC_Eg5"/>
    <property type="match status" value="1"/>
</dbReference>
<dbReference type="InterPro" id="IPR001752">
    <property type="entry name" value="Kinesin_motor_dom"/>
</dbReference>
<dbReference type="STRING" id="237561.A0A1D8PT88"/>
<dbReference type="GO" id="GO:0005876">
    <property type="term" value="C:spindle microtubule"/>
    <property type="evidence" value="ECO:0000318"/>
    <property type="project" value="GO_Central"/>
</dbReference>
<evidence type="ECO:0000313" key="14">
    <source>
        <dbReference type="CGD" id="CAL0000181692"/>
    </source>
</evidence>
<feature type="binding site" evidence="9">
    <location>
        <begin position="125"/>
        <end position="132"/>
    </location>
    <ligand>
        <name>ATP</name>
        <dbReference type="ChEBI" id="CHEBI:30616"/>
    </ligand>
</feature>
<dbReference type="SUPFAM" id="SSF52540">
    <property type="entry name" value="P-loop containing nucleoside triphosphate hydrolases"/>
    <property type="match status" value="1"/>
</dbReference>
<evidence type="ECO:0000256" key="12">
    <source>
        <dbReference type="SAM" id="MobiDB-lite"/>
    </source>
</evidence>
<feature type="domain" description="Kinesin motor" evidence="13">
    <location>
        <begin position="3"/>
        <end position="388"/>
    </location>
</feature>